<dbReference type="InterPro" id="IPR051871">
    <property type="entry name" value="GMC_Oxidoreductase-Related"/>
</dbReference>
<evidence type="ECO:0000313" key="15">
    <source>
        <dbReference type="EMBL" id="KAG6586203.1"/>
    </source>
</evidence>
<dbReference type="InterPro" id="IPR000172">
    <property type="entry name" value="GMC_OxRdtase_N"/>
</dbReference>
<dbReference type="PANTHER" id="PTHR45968">
    <property type="entry name" value="OSJNBA0019K04.7 PROTEIN"/>
    <property type="match status" value="1"/>
</dbReference>
<comment type="catalytic activity">
    <reaction evidence="1">
        <text>(R)-mandelonitrile = benzaldehyde + hydrogen cyanide</text>
        <dbReference type="Rhea" id="RHEA:18313"/>
        <dbReference type="ChEBI" id="CHEBI:17169"/>
        <dbReference type="ChEBI" id="CHEBI:18407"/>
        <dbReference type="ChEBI" id="CHEBI:18450"/>
        <dbReference type="EC" id="4.1.2.10"/>
    </reaction>
</comment>
<dbReference type="Pfam" id="PF00732">
    <property type="entry name" value="GMC_oxred_N"/>
    <property type="match status" value="1"/>
</dbReference>
<evidence type="ECO:0000256" key="11">
    <source>
        <dbReference type="RuleBase" id="RU003968"/>
    </source>
</evidence>
<keyword evidence="5 11" id="KW-0285">Flavoprotein</keyword>
<dbReference type="GO" id="GO:0050660">
    <property type="term" value="F:flavin adenine dinucleotide binding"/>
    <property type="evidence" value="ECO:0007669"/>
    <property type="project" value="InterPro"/>
</dbReference>
<keyword evidence="7 11" id="KW-0274">FAD</keyword>
<dbReference type="GO" id="GO:0016614">
    <property type="term" value="F:oxidoreductase activity, acting on CH-OH group of donors"/>
    <property type="evidence" value="ECO:0007669"/>
    <property type="project" value="InterPro"/>
</dbReference>
<sequence>MNMKHSTIATFLLLTLISISVDTKPINPYMKFVHNANNIPDHQEQQPYDYIVIGGGTAGCPLATTLSTNFTVLVLERGSEPTKFPSVLNKQGLLNAFTDDDDGKGPYERFVSEDGVENLRGRILGGSSMINAGFYSRAHREFFESGGVEWEMEMVEKGYEWVEETVVSRPRLSSWQAALRRAMLEGGVGPDNGFDLRSVVGTKTGGSIFDVNGNRRGAVEFLNKVESNNLKVVVEASVNRIIFSGLSAIGVSYSDSKGKTHTAYIRNKGEIILSAGAIGSPQLLLLSGIGPISHLSSLNLPVVLHQPHVGEFMSDNPRFGVNIMLPFPLPTTTVEVVGTTETNTHFESLSNFLPFSIPPSFALLPPHSTSLNLSLVVISGKFSKVGSVGSLRLNSSTDVRRSPTVRFNYFTQPEDLAQCVEGLRKIGDLLNTQTMEKMKTADLEGKKRVQFLGLPLPENMADDGLVGEFCRRTVTTFWHYHGGCLVGKVVDGNYRVVGVENLRVVDGSTFSDSPGTNPMATVSMLGRYVGLKMLRERLSV</sequence>
<organism evidence="15 16">
    <name type="scientific">Cucurbita argyrosperma subsp. sororia</name>
    <dbReference type="NCBI Taxonomy" id="37648"/>
    <lineage>
        <taxon>Eukaryota</taxon>
        <taxon>Viridiplantae</taxon>
        <taxon>Streptophyta</taxon>
        <taxon>Embryophyta</taxon>
        <taxon>Tracheophyta</taxon>
        <taxon>Spermatophyta</taxon>
        <taxon>Magnoliopsida</taxon>
        <taxon>eudicotyledons</taxon>
        <taxon>Gunneridae</taxon>
        <taxon>Pentapetalae</taxon>
        <taxon>rosids</taxon>
        <taxon>fabids</taxon>
        <taxon>Cucurbitales</taxon>
        <taxon>Cucurbitaceae</taxon>
        <taxon>Cucurbiteae</taxon>
        <taxon>Cucurbita</taxon>
    </lineage>
</organism>
<protein>
    <recommendedName>
        <fullName evidence="4">(R)-mandelonitrile lyase</fullName>
        <ecNumber evidence="4">4.1.2.10</ecNumber>
    </recommendedName>
</protein>
<dbReference type="EC" id="4.1.2.10" evidence="4"/>
<evidence type="ECO:0000313" key="16">
    <source>
        <dbReference type="Proteomes" id="UP000685013"/>
    </source>
</evidence>
<keyword evidence="16" id="KW-1185">Reference proteome</keyword>
<dbReference type="PROSITE" id="PS00623">
    <property type="entry name" value="GMC_OXRED_1"/>
    <property type="match status" value="1"/>
</dbReference>
<comment type="caution">
    <text evidence="15">The sequence shown here is derived from an EMBL/GenBank/DDBJ whole genome shotgun (WGS) entry which is preliminary data.</text>
</comment>
<evidence type="ECO:0000256" key="3">
    <source>
        <dbReference type="ARBA" id="ARBA00011245"/>
    </source>
</evidence>
<evidence type="ECO:0000256" key="8">
    <source>
        <dbReference type="ARBA" id="ARBA00023157"/>
    </source>
</evidence>
<keyword evidence="9" id="KW-0325">Glycoprotein</keyword>
<dbReference type="AlphaFoldDB" id="A0AAV6MU44"/>
<dbReference type="InterPro" id="IPR007867">
    <property type="entry name" value="GMC_OxRtase_C"/>
</dbReference>
<dbReference type="PANTHER" id="PTHR45968:SF23">
    <property type="entry name" value="GLUCOSE-METHANOL-CHOLINE OXIDOREDUCTASE N-TERMINAL DOMAIN-CONTAINING PROTEIN"/>
    <property type="match status" value="1"/>
</dbReference>
<evidence type="ECO:0000256" key="10">
    <source>
        <dbReference type="ARBA" id="ARBA00023239"/>
    </source>
</evidence>
<dbReference type="GO" id="GO:0046593">
    <property type="term" value="F:mandelonitrile lyase activity"/>
    <property type="evidence" value="ECO:0007669"/>
    <property type="project" value="UniProtKB-EC"/>
</dbReference>
<keyword evidence="6 12" id="KW-0732">Signal</keyword>
<keyword evidence="8" id="KW-1015">Disulfide bond</keyword>
<dbReference type="Pfam" id="PF05199">
    <property type="entry name" value="GMC_oxred_C"/>
    <property type="match status" value="1"/>
</dbReference>
<evidence type="ECO:0000256" key="9">
    <source>
        <dbReference type="ARBA" id="ARBA00023180"/>
    </source>
</evidence>
<comment type="similarity">
    <text evidence="11">Belongs to the GMC oxidoreductase family.</text>
</comment>
<gene>
    <name evidence="15" type="primary">MDL1</name>
    <name evidence="15" type="ORF">SDJN03_18936</name>
</gene>
<dbReference type="InterPro" id="IPR012132">
    <property type="entry name" value="GMC_OxRdtase"/>
</dbReference>
<evidence type="ECO:0000256" key="7">
    <source>
        <dbReference type="ARBA" id="ARBA00022827"/>
    </source>
</evidence>
<feature type="domain" description="Glucose-methanol-choline oxidoreductase N-terminal" evidence="13">
    <location>
        <begin position="121"/>
        <end position="144"/>
    </location>
</feature>
<keyword evidence="10 15" id="KW-0456">Lyase</keyword>
<feature type="non-terminal residue" evidence="15">
    <location>
        <position position="1"/>
    </location>
</feature>
<accession>A0AAV6MU44</accession>
<reference evidence="15 16" key="1">
    <citation type="journal article" date="2021" name="Hortic Res">
        <title>The domestication of Cucurbita argyrosperma as revealed by the genome of its wild relative.</title>
        <authorList>
            <person name="Barrera-Redondo J."/>
            <person name="Sanchez-de la Vega G."/>
            <person name="Aguirre-Liguori J.A."/>
            <person name="Castellanos-Morales G."/>
            <person name="Gutierrez-Guerrero Y.T."/>
            <person name="Aguirre-Dugua X."/>
            <person name="Aguirre-Planter E."/>
            <person name="Tenaillon M.I."/>
            <person name="Lira-Saade R."/>
            <person name="Eguiarte L.E."/>
        </authorList>
    </citation>
    <scope>NUCLEOTIDE SEQUENCE [LARGE SCALE GENOMIC DNA]</scope>
    <source>
        <strain evidence="15">JBR-2021</strain>
    </source>
</reference>
<evidence type="ECO:0000259" key="14">
    <source>
        <dbReference type="PROSITE" id="PS00624"/>
    </source>
</evidence>
<evidence type="ECO:0000256" key="12">
    <source>
        <dbReference type="SAM" id="SignalP"/>
    </source>
</evidence>
<feature type="domain" description="Glucose-methanol-choline oxidoreductase N-terminal" evidence="14">
    <location>
        <begin position="276"/>
        <end position="290"/>
    </location>
</feature>
<dbReference type="Proteomes" id="UP000685013">
    <property type="component" value="Chromosome 12"/>
</dbReference>
<feature type="signal peptide" evidence="12">
    <location>
        <begin position="1"/>
        <end position="23"/>
    </location>
</feature>
<dbReference type="EMBL" id="JAGKQH010000012">
    <property type="protein sequence ID" value="KAG6586203.1"/>
    <property type="molecule type" value="Genomic_DNA"/>
</dbReference>
<proteinExistence type="inferred from homology"/>
<comment type="cofactor">
    <cofactor evidence="2">
        <name>FAD</name>
        <dbReference type="ChEBI" id="CHEBI:57692"/>
    </cofactor>
</comment>
<evidence type="ECO:0000256" key="4">
    <source>
        <dbReference type="ARBA" id="ARBA00013074"/>
    </source>
</evidence>
<evidence type="ECO:0000256" key="6">
    <source>
        <dbReference type="ARBA" id="ARBA00022729"/>
    </source>
</evidence>
<dbReference type="PIRSF" id="PIRSF000137">
    <property type="entry name" value="Alcohol_oxidase"/>
    <property type="match status" value="1"/>
</dbReference>
<evidence type="ECO:0000256" key="5">
    <source>
        <dbReference type="ARBA" id="ARBA00022630"/>
    </source>
</evidence>
<feature type="chain" id="PRO_5043450932" description="(R)-mandelonitrile lyase" evidence="12">
    <location>
        <begin position="24"/>
        <end position="540"/>
    </location>
</feature>
<comment type="subunit">
    <text evidence="3">Monomer.</text>
</comment>
<name>A0AAV6MU44_9ROSI</name>
<dbReference type="PROSITE" id="PS00624">
    <property type="entry name" value="GMC_OXRED_2"/>
    <property type="match status" value="1"/>
</dbReference>
<evidence type="ECO:0000256" key="1">
    <source>
        <dbReference type="ARBA" id="ARBA00001147"/>
    </source>
</evidence>
<evidence type="ECO:0000259" key="13">
    <source>
        <dbReference type="PROSITE" id="PS00623"/>
    </source>
</evidence>
<evidence type="ECO:0000256" key="2">
    <source>
        <dbReference type="ARBA" id="ARBA00001974"/>
    </source>
</evidence>